<keyword evidence="7" id="KW-1185">Reference proteome</keyword>
<name>A0A147GMP2_9BURK</name>
<dbReference type="Pfam" id="PF14559">
    <property type="entry name" value="TPR_19"/>
    <property type="match status" value="1"/>
</dbReference>
<proteinExistence type="predicted"/>
<dbReference type="PANTHER" id="PTHR44943">
    <property type="entry name" value="CELLULOSE SYNTHASE OPERON PROTEIN C"/>
    <property type="match status" value="1"/>
</dbReference>
<evidence type="ECO:0000313" key="7">
    <source>
        <dbReference type="Proteomes" id="UP000072741"/>
    </source>
</evidence>
<feature type="compositionally biased region" description="Pro residues" evidence="4">
    <location>
        <begin position="192"/>
        <end position="208"/>
    </location>
</feature>
<dbReference type="SMART" id="SM00028">
    <property type="entry name" value="TPR"/>
    <property type="match status" value="3"/>
</dbReference>
<feature type="compositionally biased region" description="Low complexity" evidence="4">
    <location>
        <begin position="174"/>
        <end position="191"/>
    </location>
</feature>
<feature type="compositionally biased region" description="Pro residues" evidence="4">
    <location>
        <begin position="217"/>
        <end position="232"/>
    </location>
</feature>
<comment type="caution">
    <text evidence="6">The sequence shown here is derived from an EMBL/GenBank/DDBJ whole genome shotgun (WGS) entry which is preliminary data.</text>
</comment>
<reference evidence="6 7" key="1">
    <citation type="journal article" date="2016" name="Front. Microbiol.">
        <title>Genomic Resource of Rice Seed Associated Bacteria.</title>
        <authorList>
            <person name="Midha S."/>
            <person name="Bansal K."/>
            <person name="Sharma S."/>
            <person name="Kumar N."/>
            <person name="Patil P.P."/>
            <person name="Chaudhry V."/>
            <person name="Patil P.B."/>
        </authorList>
    </citation>
    <scope>NUCLEOTIDE SEQUENCE [LARGE SCALE GENOMIC DNA]</scope>
    <source>
        <strain evidence="6 7">NS331</strain>
    </source>
</reference>
<gene>
    <name evidence="6" type="ORF">NS331_22440</name>
</gene>
<dbReference type="EMBL" id="LDSL01000171">
    <property type="protein sequence ID" value="KTT14749.1"/>
    <property type="molecule type" value="Genomic_DNA"/>
</dbReference>
<evidence type="ECO:0000256" key="5">
    <source>
        <dbReference type="SAM" id="SignalP"/>
    </source>
</evidence>
<organism evidence="6 7">
    <name type="scientific">Pseudacidovorax intermedius</name>
    <dbReference type="NCBI Taxonomy" id="433924"/>
    <lineage>
        <taxon>Bacteria</taxon>
        <taxon>Pseudomonadati</taxon>
        <taxon>Pseudomonadota</taxon>
        <taxon>Betaproteobacteria</taxon>
        <taxon>Burkholderiales</taxon>
        <taxon>Comamonadaceae</taxon>
        <taxon>Pseudacidovorax</taxon>
    </lineage>
</organism>
<dbReference type="Gene3D" id="1.25.40.10">
    <property type="entry name" value="Tetratricopeptide repeat domain"/>
    <property type="match status" value="1"/>
</dbReference>
<keyword evidence="1" id="KW-0677">Repeat</keyword>
<evidence type="ECO:0000256" key="4">
    <source>
        <dbReference type="SAM" id="MobiDB-lite"/>
    </source>
</evidence>
<dbReference type="InterPro" id="IPR011990">
    <property type="entry name" value="TPR-like_helical_dom_sf"/>
</dbReference>
<feature type="repeat" description="TPR" evidence="3">
    <location>
        <begin position="84"/>
        <end position="117"/>
    </location>
</feature>
<dbReference type="PROSITE" id="PS50005">
    <property type="entry name" value="TPR"/>
    <property type="match status" value="1"/>
</dbReference>
<dbReference type="PANTHER" id="PTHR44943:SF8">
    <property type="entry name" value="TPR REPEAT-CONTAINING PROTEIN MJ0263"/>
    <property type="match status" value="1"/>
</dbReference>
<dbReference type="Proteomes" id="UP000072741">
    <property type="component" value="Unassembled WGS sequence"/>
</dbReference>
<feature type="signal peptide" evidence="5">
    <location>
        <begin position="1"/>
        <end position="17"/>
    </location>
</feature>
<dbReference type="SUPFAM" id="SSF48452">
    <property type="entry name" value="TPR-like"/>
    <property type="match status" value="1"/>
</dbReference>
<feature type="region of interest" description="Disordered" evidence="4">
    <location>
        <begin position="168"/>
        <end position="232"/>
    </location>
</feature>
<dbReference type="InterPro" id="IPR051685">
    <property type="entry name" value="Ycf3/AcsC/BcsC/TPR_MFPF"/>
</dbReference>
<keyword evidence="5" id="KW-0732">Signal</keyword>
<accession>A0A147GMP2</accession>
<feature type="chain" id="PRO_5007546474" evidence="5">
    <location>
        <begin position="18"/>
        <end position="232"/>
    </location>
</feature>
<dbReference type="InterPro" id="IPR019734">
    <property type="entry name" value="TPR_rpt"/>
</dbReference>
<evidence type="ECO:0000313" key="6">
    <source>
        <dbReference type="EMBL" id="KTT14749.1"/>
    </source>
</evidence>
<protein>
    <submittedName>
        <fullName evidence="6">Uncharacterized protein</fullName>
    </submittedName>
</protein>
<evidence type="ECO:0000256" key="1">
    <source>
        <dbReference type="ARBA" id="ARBA00022737"/>
    </source>
</evidence>
<evidence type="ECO:0000256" key="2">
    <source>
        <dbReference type="ARBA" id="ARBA00022803"/>
    </source>
</evidence>
<evidence type="ECO:0000256" key="3">
    <source>
        <dbReference type="PROSITE-ProRule" id="PRU00339"/>
    </source>
</evidence>
<sequence length="232" mass="24224">MLAVALACALPFGAALADEYDNVEQLIQQRKFEEGLAQADRFLREKPQDLQMRFLKGVASLEAGRRPEAIAIFEQITRDAPNLPEPYNNLAVIYAGQGDFDKARSVLERAIRTNSSYATAYENLGDVYARLASEAYGKALQLDKGNAAVQPKLALIRTLFSTQASAMAGGKGGTTVAKAPTPTPAPAVVAKAPPPPPPAPPAVAPAPAPTVVAKAPEPAPAPAPAKPPVAAP</sequence>
<dbReference type="AlphaFoldDB" id="A0A147GMP2"/>
<keyword evidence="2 3" id="KW-0802">TPR repeat</keyword>
<feature type="non-terminal residue" evidence="6">
    <location>
        <position position="232"/>
    </location>
</feature>